<evidence type="ECO:0000313" key="3">
    <source>
        <dbReference type="EMBL" id="AJQ93622.1"/>
    </source>
</evidence>
<gene>
    <name evidence="3" type="ORF">YC6258_01574</name>
</gene>
<dbReference type="InterPro" id="IPR052019">
    <property type="entry name" value="F420H2_bilvrd_red/Heme_oxyg"/>
</dbReference>
<dbReference type="Pfam" id="PF01243">
    <property type="entry name" value="PNPOx_N"/>
    <property type="match status" value="1"/>
</dbReference>
<dbReference type="RefSeq" id="WP_044616362.1">
    <property type="nucleotide sequence ID" value="NZ_CP007142.1"/>
</dbReference>
<dbReference type="InterPro" id="IPR011576">
    <property type="entry name" value="Pyridox_Oxase_N"/>
</dbReference>
<dbReference type="EMBL" id="CP007142">
    <property type="protein sequence ID" value="AJQ93622.1"/>
    <property type="molecule type" value="Genomic_DNA"/>
</dbReference>
<dbReference type="GO" id="GO:0005829">
    <property type="term" value="C:cytosol"/>
    <property type="evidence" value="ECO:0007669"/>
    <property type="project" value="TreeGrafter"/>
</dbReference>
<dbReference type="Proteomes" id="UP000032266">
    <property type="component" value="Chromosome"/>
</dbReference>
<dbReference type="GO" id="GO:0070967">
    <property type="term" value="F:coenzyme F420 binding"/>
    <property type="evidence" value="ECO:0007669"/>
    <property type="project" value="TreeGrafter"/>
</dbReference>
<dbReference type="PANTHER" id="PTHR35176:SF6">
    <property type="entry name" value="HEME OXYGENASE HI_0854-RELATED"/>
    <property type="match status" value="1"/>
</dbReference>
<evidence type="ECO:0000313" key="4">
    <source>
        <dbReference type="Proteomes" id="UP000032266"/>
    </source>
</evidence>
<evidence type="ECO:0000256" key="1">
    <source>
        <dbReference type="ARBA" id="ARBA00023002"/>
    </source>
</evidence>
<dbReference type="KEGG" id="gsn:YC6258_01574"/>
<name>A0A0C5VG88_9GAMM</name>
<sequence length="170" mass="19216">MTDVDPEQLSAEIRTFISKRTSLQLATHDKHKQLNVSYAPFAVMGEHFYILISQLARHCANLQEVPESSIMLIEDEAQCHNPFARKRLIYQVSAHSVERGSELWDEGMAALIERFGPFVKQLSSLGDFELFQLKVKDGQYVKGFGRAFNLTGNDLSEVGDLIGQDKRSAR</sequence>
<dbReference type="SUPFAM" id="SSF50475">
    <property type="entry name" value="FMN-binding split barrel"/>
    <property type="match status" value="1"/>
</dbReference>
<keyword evidence="4" id="KW-1185">Reference proteome</keyword>
<dbReference type="STRING" id="1445510.YC6258_01574"/>
<dbReference type="AlphaFoldDB" id="A0A0C5VG88"/>
<feature type="domain" description="Pyridoxamine 5'-phosphate oxidase N-terminal" evidence="2">
    <location>
        <begin position="10"/>
        <end position="141"/>
    </location>
</feature>
<proteinExistence type="predicted"/>
<dbReference type="GO" id="GO:0016627">
    <property type="term" value="F:oxidoreductase activity, acting on the CH-CH group of donors"/>
    <property type="evidence" value="ECO:0007669"/>
    <property type="project" value="TreeGrafter"/>
</dbReference>
<dbReference type="PANTHER" id="PTHR35176">
    <property type="entry name" value="HEME OXYGENASE HI_0854-RELATED"/>
    <property type="match status" value="1"/>
</dbReference>
<reference evidence="3 4" key="1">
    <citation type="submission" date="2014-01" db="EMBL/GenBank/DDBJ databases">
        <title>Full genme sequencing of cellulolytic bacterium Gynuella sunshinyii YC6258T gen. nov., sp. nov.</title>
        <authorList>
            <person name="Khan H."/>
            <person name="Chung E.J."/>
            <person name="Chung Y.R."/>
        </authorList>
    </citation>
    <scope>NUCLEOTIDE SEQUENCE [LARGE SCALE GENOMIC DNA]</scope>
    <source>
        <strain evidence="3 4">YC6258</strain>
    </source>
</reference>
<evidence type="ECO:0000259" key="2">
    <source>
        <dbReference type="Pfam" id="PF01243"/>
    </source>
</evidence>
<organism evidence="3 4">
    <name type="scientific">Gynuella sunshinyii YC6258</name>
    <dbReference type="NCBI Taxonomy" id="1445510"/>
    <lineage>
        <taxon>Bacteria</taxon>
        <taxon>Pseudomonadati</taxon>
        <taxon>Pseudomonadota</taxon>
        <taxon>Gammaproteobacteria</taxon>
        <taxon>Oceanospirillales</taxon>
        <taxon>Saccharospirillaceae</taxon>
        <taxon>Gynuella</taxon>
    </lineage>
</organism>
<dbReference type="OrthoDB" id="5345368at2"/>
<keyword evidence="1" id="KW-0560">Oxidoreductase</keyword>
<dbReference type="InterPro" id="IPR012349">
    <property type="entry name" value="Split_barrel_FMN-bd"/>
</dbReference>
<dbReference type="Gene3D" id="2.30.110.10">
    <property type="entry name" value="Electron Transport, Fmn-binding Protein, Chain A"/>
    <property type="match status" value="1"/>
</dbReference>
<dbReference type="InterPro" id="IPR014419">
    <property type="entry name" value="HutZ"/>
</dbReference>
<protein>
    <submittedName>
        <fullName evidence="3">Putative heme iron utilization protein</fullName>
    </submittedName>
</protein>
<dbReference type="HOGENOM" id="CLU_093808_1_0_6"/>
<dbReference type="PIRSF" id="PIRSF004633">
    <property type="entry name" value="UCP_PLP_oxd"/>
    <property type="match status" value="1"/>
</dbReference>
<accession>A0A0C5VG88</accession>